<name>A0ABN8M1E4_9CNID</name>
<reference evidence="1 2" key="1">
    <citation type="submission" date="2022-05" db="EMBL/GenBank/DDBJ databases">
        <authorList>
            <consortium name="Genoscope - CEA"/>
            <person name="William W."/>
        </authorList>
    </citation>
    <scope>NUCLEOTIDE SEQUENCE [LARGE SCALE GENOMIC DNA]</scope>
</reference>
<organism evidence="1 2">
    <name type="scientific">Porites evermanni</name>
    <dbReference type="NCBI Taxonomy" id="104178"/>
    <lineage>
        <taxon>Eukaryota</taxon>
        <taxon>Metazoa</taxon>
        <taxon>Cnidaria</taxon>
        <taxon>Anthozoa</taxon>
        <taxon>Hexacorallia</taxon>
        <taxon>Scleractinia</taxon>
        <taxon>Fungiina</taxon>
        <taxon>Poritidae</taxon>
        <taxon>Porites</taxon>
    </lineage>
</organism>
<evidence type="ECO:0000313" key="2">
    <source>
        <dbReference type="Proteomes" id="UP001159427"/>
    </source>
</evidence>
<dbReference type="Proteomes" id="UP001159427">
    <property type="component" value="Unassembled WGS sequence"/>
</dbReference>
<keyword evidence="2" id="KW-1185">Reference proteome</keyword>
<sequence>MAAPQVNTFTAPLLLTENDIPGASLEGRKPAELKKADLLFWLRCRGDSCKGLNVKAQLVKRVEEYIASGRDQLIVDPDPNKIYTKRKARECSISLPDSSSQNKASAGVKYPSTGWGKALEKLPLFTKAEMKKHIENSGKKMGSVEHHSVPTSLKRAKTFLQDEYLKDIEANDDEHYFYFKCKCYHSYKKHDAPHTIQVALCIISGQVMDATCTCAAGKSKTTEDLRDELDENPTLACTSKLQSWHKKGRGDSIHPQPVMDLVVSKIKPDDEKSDKAVACQLYEARKITKHDILEEESFKKAIAAINPKMGIATLASNTPSEMVQTKYGNSPAGSTNSYQPTFLCILI</sequence>
<dbReference type="EMBL" id="CALNXI010000205">
    <property type="protein sequence ID" value="CAH3022083.1"/>
    <property type="molecule type" value="Genomic_DNA"/>
</dbReference>
<protein>
    <submittedName>
        <fullName evidence="1">Uncharacterized protein</fullName>
    </submittedName>
</protein>
<evidence type="ECO:0000313" key="1">
    <source>
        <dbReference type="EMBL" id="CAH3022083.1"/>
    </source>
</evidence>
<gene>
    <name evidence="1" type="ORF">PEVE_00014060</name>
</gene>
<accession>A0ABN8M1E4</accession>
<proteinExistence type="predicted"/>
<comment type="caution">
    <text evidence="1">The sequence shown here is derived from an EMBL/GenBank/DDBJ whole genome shotgun (WGS) entry which is preliminary data.</text>
</comment>